<feature type="compositionally biased region" description="Basic residues" evidence="2">
    <location>
        <begin position="1028"/>
        <end position="1042"/>
    </location>
</feature>
<proteinExistence type="predicted"/>
<dbReference type="Proteomes" id="UP000070700">
    <property type="component" value="Unassembled WGS sequence"/>
</dbReference>
<dbReference type="OrthoDB" id="443402at2759"/>
<dbReference type="EMBL" id="KQ947422">
    <property type="protein sequence ID" value="KUJ13415.1"/>
    <property type="molecule type" value="Genomic_DNA"/>
</dbReference>
<dbReference type="Pfam" id="PF25053">
    <property type="entry name" value="DUF7791"/>
    <property type="match status" value="1"/>
</dbReference>
<accession>A0A194WZP4</accession>
<name>A0A194WZP4_MOLSC</name>
<dbReference type="Gene3D" id="3.40.50.300">
    <property type="entry name" value="P-loop containing nucleotide triphosphate hydrolases"/>
    <property type="match status" value="1"/>
</dbReference>
<feature type="domain" description="DUF7791" evidence="4">
    <location>
        <begin position="588"/>
        <end position="733"/>
    </location>
</feature>
<evidence type="ECO:0000259" key="4">
    <source>
        <dbReference type="Pfam" id="PF25053"/>
    </source>
</evidence>
<dbReference type="SUPFAM" id="SSF52540">
    <property type="entry name" value="P-loop containing nucleoside triphosphate hydrolases"/>
    <property type="match status" value="1"/>
</dbReference>
<gene>
    <name evidence="5" type="ORF">LY89DRAFT_651612</name>
</gene>
<dbReference type="KEGG" id="psco:LY89DRAFT_651612"/>
<dbReference type="InterPro" id="IPR056884">
    <property type="entry name" value="NPHP3-like_N"/>
</dbReference>
<evidence type="ECO:0000313" key="5">
    <source>
        <dbReference type="EMBL" id="KUJ13415.1"/>
    </source>
</evidence>
<dbReference type="STRING" id="149040.A0A194WZP4"/>
<dbReference type="PANTHER" id="PTHR10039:SF5">
    <property type="entry name" value="NACHT DOMAIN-CONTAINING PROTEIN"/>
    <property type="match status" value="1"/>
</dbReference>
<dbReference type="InterPro" id="IPR056693">
    <property type="entry name" value="DUF7791"/>
</dbReference>
<reference evidence="5 6" key="1">
    <citation type="submission" date="2015-10" db="EMBL/GenBank/DDBJ databases">
        <title>Full genome of DAOMC 229536 Phialocephala scopiformis, a fungal endophyte of spruce producing the potent anti-insectan compound rugulosin.</title>
        <authorList>
            <consortium name="DOE Joint Genome Institute"/>
            <person name="Walker A.K."/>
            <person name="Frasz S.L."/>
            <person name="Seifert K.A."/>
            <person name="Miller J.D."/>
            <person name="Mondo S.J."/>
            <person name="Labutti K."/>
            <person name="Lipzen A."/>
            <person name="Dockter R."/>
            <person name="Kennedy M."/>
            <person name="Grigoriev I.V."/>
            <person name="Spatafora J.W."/>
        </authorList>
    </citation>
    <scope>NUCLEOTIDE SEQUENCE [LARGE SCALE GENOMIC DNA]</scope>
    <source>
        <strain evidence="5 6">CBS 120377</strain>
    </source>
</reference>
<dbReference type="RefSeq" id="XP_018067770.1">
    <property type="nucleotide sequence ID" value="XM_018212173.1"/>
</dbReference>
<evidence type="ECO:0000256" key="2">
    <source>
        <dbReference type="SAM" id="MobiDB-lite"/>
    </source>
</evidence>
<dbReference type="InterPro" id="IPR027417">
    <property type="entry name" value="P-loop_NTPase"/>
</dbReference>
<evidence type="ECO:0000259" key="3">
    <source>
        <dbReference type="Pfam" id="PF24883"/>
    </source>
</evidence>
<feature type="domain" description="Nephrocystin 3-like N-terminal" evidence="3">
    <location>
        <begin position="312"/>
        <end position="479"/>
    </location>
</feature>
<keyword evidence="6" id="KW-1185">Reference proteome</keyword>
<dbReference type="Pfam" id="PF24883">
    <property type="entry name" value="NPHP3_N"/>
    <property type="match status" value="1"/>
</dbReference>
<keyword evidence="1" id="KW-0677">Repeat</keyword>
<dbReference type="AlphaFoldDB" id="A0A194WZP4"/>
<dbReference type="InParanoid" id="A0A194WZP4"/>
<dbReference type="PANTHER" id="PTHR10039">
    <property type="entry name" value="AMELOGENIN"/>
    <property type="match status" value="1"/>
</dbReference>
<organism evidence="5 6">
    <name type="scientific">Mollisia scopiformis</name>
    <name type="common">Conifer needle endophyte fungus</name>
    <name type="synonym">Phialocephala scopiformis</name>
    <dbReference type="NCBI Taxonomy" id="149040"/>
    <lineage>
        <taxon>Eukaryota</taxon>
        <taxon>Fungi</taxon>
        <taxon>Dikarya</taxon>
        <taxon>Ascomycota</taxon>
        <taxon>Pezizomycotina</taxon>
        <taxon>Leotiomycetes</taxon>
        <taxon>Helotiales</taxon>
        <taxon>Mollisiaceae</taxon>
        <taxon>Mollisia</taxon>
    </lineage>
</organism>
<evidence type="ECO:0000313" key="6">
    <source>
        <dbReference type="Proteomes" id="UP000070700"/>
    </source>
</evidence>
<sequence>MDPLSALSIAASVAQFLDFGTKIICHTKEIADNGSSVTVKHISGLNNDLIEINSSLKRQLLAVTTQNLPLTREAQALLDLTDQCNEIAKELATCLQKITINSHKTDKWTNIKTALRTMWKQERIDELAKKLTDYRGQLTLRVLLLLNSYYATQSERLDQLAESNKEIVEVVSINLGSMSSKLEAHQRNESFRREQASADADRKHSEIITAILTTRGGDSRAITADNAPRLSTNFSTDKIVHTATTYKHGMTSYSESSAPELQTTEFNGFSRQILDALHFRSIADRRAAISPAHKKTFQWIYQDSMPSEKEADSLVRWLRSGKGCYWVNGKAGSGKSTLMKYIREDIRTMQSLRQWAGSSDLIVGSFFFWYAGTPIQKSQMGLLRSLLLEVLGRREDLIPVLFPEVCRSILTKETSGYIELSSSELKRAFSTFITSASQGLKTCFIIDGIDEYDGDHNDICDLLSQATASESVKVLLSSRPIPACVQAFSSCPTLRLQDLTYSDVKLYIEDQLGQDPLLQRLERSTKGATDHLFKSITSKAAGVLLWVILVVRSIREGLQDYDTIEDLQQRIDELPPTLESLYAHMLGSMSPRHRHQGSKLLQLVLRSSETHGEYPMTVLQLSFAEEENYAKLVKSQVGSKLSPEEEDWRCEAIEGRMRSRCRGLIEVHDSPLSFGEGKGANIVGFLHRTVVEFLQTDLVWAQLISLTAGTSFNVDLALLASCLCEMRAKPLSRTQQQTSPAIYSMLRMLSYGRNMDDITNQFHSIYLPEARNILGNYWHDPALYESAQAEMKSITAATSTRCSQLGLSYPESFLMSVASHCPRQHLVLLFDFFYPTTEELDGQNSINLLGIYLLLQYMDPDVMPLRLAISRNIVACRIEPQKSVYHPLSVRKLWNHRWRDPPMIDQRTYIRDYFLQFAYSRTQDSDLHDSILSIISSSLTSGGSAWTINVASDLHSAGSTGYLEVSAYSILYPLMNKLWHARNATTVPPIDLDNLVNKACYIERIMRSDDARMWTQLHNPLYPQSPTKPKKRSKRTHIPHQRSRTIPPTALIDTPKIIPPNPRVYSALRPEPSPWTQYRHRKEQAAELGQEVPEPIVPKTVVEGHLQKRWNITARDSRIHLLDPQEQELAEKMSRPLSGKEKLQAFKEMSRLPYQRQEQILECSKVLQQKREAEVRG</sequence>
<dbReference type="GeneID" id="28821899"/>
<evidence type="ECO:0000256" key="1">
    <source>
        <dbReference type="ARBA" id="ARBA00022737"/>
    </source>
</evidence>
<protein>
    <submittedName>
        <fullName evidence="5">Uncharacterized protein</fullName>
    </submittedName>
</protein>
<feature type="region of interest" description="Disordered" evidence="2">
    <location>
        <begin position="1020"/>
        <end position="1042"/>
    </location>
</feature>